<feature type="signal peptide" evidence="3">
    <location>
        <begin position="1"/>
        <end position="27"/>
    </location>
</feature>
<dbReference type="AlphaFoldDB" id="K8E907"/>
<evidence type="ECO:0000256" key="3">
    <source>
        <dbReference type="SAM" id="SignalP"/>
    </source>
</evidence>
<evidence type="ECO:0000313" key="5">
    <source>
        <dbReference type="EMBL" id="CCO08003.1"/>
    </source>
</evidence>
<dbReference type="Proteomes" id="UP000009315">
    <property type="component" value="Unassembled WGS sequence"/>
</dbReference>
<dbReference type="Pfam" id="PF00395">
    <property type="entry name" value="SLH"/>
    <property type="match status" value="2"/>
</dbReference>
<evidence type="ECO:0000313" key="6">
    <source>
        <dbReference type="Proteomes" id="UP000009315"/>
    </source>
</evidence>
<evidence type="ECO:0000259" key="4">
    <source>
        <dbReference type="PROSITE" id="PS51272"/>
    </source>
</evidence>
<dbReference type="STRING" id="1121428.DESHY_160127"/>
<keyword evidence="6" id="KW-1185">Reference proteome</keyword>
<dbReference type="OrthoDB" id="1804207at2"/>
<comment type="caution">
    <text evidence="5">The sequence shown here is derived from an EMBL/GenBank/DDBJ whole genome shotgun (WGS) entry which is preliminary data.</text>
</comment>
<dbReference type="eggNOG" id="COG1404">
    <property type="taxonomic scope" value="Bacteria"/>
</dbReference>
<proteinExistence type="predicted"/>
<keyword evidence="1 3" id="KW-0732">Signal</keyword>
<keyword evidence="2" id="KW-0677">Repeat</keyword>
<reference evidence="5 6" key="1">
    <citation type="journal article" date="2013" name="Genome Announc.">
        <title>Genome Sequence of the Sulfate-Reducing Bacterium Desulfotomaculum hydrothermale Lam5(T).</title>
        <authorList>
            <person name="Amin O."/>
            <person name="Fardeau M.L."/>
            <person name="Valette O."/>
            <person name="Hirschler-Rea A."/>
            <person name="Barbe V."/>
            <person name="Medigue C."/>
            <person name="Vacherie B."/>
            <person name="Ollivier B."/>
            <person name="Bertin P.N."/>
            <person name="Dolla A."/>
        </authorList>
    </citation>
    <scope>NUCLEOTIDE SEQUENCE [LARGE SCALE GENOMIC DNA]</scope>
    <source>
        <strain evidence="6">Lam5 / DSM 18033</strain>
    </source>
</reference>
<gene>
    <name evidence="5" type="ORF">DESHY_160127</name>
</gene>
<sequence>MKKLNKLLITLFSFAVLTNWLAGGAWAGPKVKENHLPPGLAKKQTLQQPIPLAYGFVDTQKHWARQEIAKIQSQGIMKGYADNMFKPQQPVTKNEALAVIMRVVDHQGTSVDQNGLLPKVFPDWMGTAPLQAYDAGIIADWELLAWHGNKPASRLEVAMWLCRAAGEKSVAVQDLLAFAKDINQLSKEELVYLAAMYNRGIIRGTPEGYLNPLKPISRGEFAVMICRFTDSVNLTDSNPATPPAKTWIATLNPAPNQKVTVDTNRFTVKFNQPMVFAEDRDITDLTGTIKIFQYLNNKWVEADLSYTVVLNERGDELTVILDHNSVLAAQAKYCVTLPGGILQEANGTAIFPGIGKGQWSFVTEQTTSADEAAKATVDISLR</sequence>
<feature type="domain" description="SLH" evidence="4">
    <location>
        <begin position="173"/>
        <end position="239"/>
    </location>
</feature>
<organism evidence="5 6">
    <name type="scientific">Desulforamulus hydrothermalis Lam5 = DSM 18033</name>
    <dbReference type="NCBI Taxonomy" id="1121428"/>
    <lineage>
        <taxon>Bacteria</taxon>
        <taxon>Bacillati</taxon>
        <taxon>Bacillota</taxon>
        <taxon>Clostridia</taxon>
        <taxon>Eubacteriales</taxon>
        <taxon>Peptococcaceae</taxon>
        <taxon>Desulforamulus</taxon>
    </lineage>
</organism>
<accession>K8E907</accession>
<protein>
    <submittedName>
        <fullName evidence="5">S-layer domain protein</fullName>
    </submittedName>
</protein>
<feature type="chain" id="PRO_5010252196" evidence="3">
    <location>
        <begin position="28"/>
        <end position="382"/>
    </location>
</feature>
<evidence type="ECO:0000256" key="1">
    <source>
        <dbReference type="ARBA" id="ARBA00022729"/>
    </source>
</evidence>
<dbReference type="Pfam" id="PF13205">
    <property type="entry name" value="Big_5"/>
    <property type="match status" value="1"/>
</dbReference>
<evidence type="ECO:0000256" key="2">
    <source>
        <dbReference type="ARBA" id="ARBA00022737"/>
    </source>
</evidence>
<name>K8E907_9FIRM</name>
<feature type="domain" description="SLH" evidence="4">
    <location>
        <begin position="51"/>
        <end position="114"/>
    </location>
</feature>
<dbReference type="EMBL" id="CAOS01000008">
    <property type="protein sequence ID" value="CCO08003.1"/>
    <property type="molecule type" value="Genomic_DNA"/>
</dbReference>
<dbReference type="PROSITE" id="PS51272">
    <property type="entry name" value="SLH"/>
    <property type="match status" value="2"/>
</dbReference>
<dbReference type="RefSeq" id="WP_008411168.1">
    <property type="nucleotide sequence ID" value="NZ_CAOS01000008.1"/>
</dbReference>
<dbReference type="InterPro" id="IPR032812">
    <property type="entry name" value="SbsA_Ig"/>
</dbReference>
<dbReference type="InterPro" id="IPR001119">
    <property type="entry name" value="SLH_dom"/>
</dbReference>